<organism evidence="2 3">
    <name type="scientific">Rubripirellula amarantea</name>
    <dbReference type="NCBI Taxonomy" id="2527999"/>
    <lineage>
        <taxon>Bacteria</taxon>
        <taxon>Pseudomonadati</taxon>
        <taxon>Planctomycetota</taxon>
        <taxon>Planctomycetia</taxon>
        <taxon>Pirellulales</taxon>
        <taxon>Pirellulaceae</taxon>
        <taxon>Rubripirellula</taxon>
    </lineage>
</organism>
<keyword evidence="1" id="KW-0472">Membrane</keyword>
<gene>
    <name evidence="2" type="ORF">Pla22_47530</name>
</gene>
<comment type="caution">
    <text evidence="2">The sequence shown here is derived from an EMBL/GenBank/DDBJ whole genome shotgun (WGS) entry which is preliminary data.</text>
</comment>
<keyword evidence="1" id="KW-1133">Transmembrane helix</keyword>
<dbReference type="AlphaFoldDB" id="A0A5C5WFB7"/>
<proteinExistence type="predicted"/>
<evidence type="ECO:0000313" key="2">
    <source>
        <dbReference type="EMBL" id="TWT49556.1"/>
    </source>
</evidence>
<feature type="transmembrane region" description="Helical" evidence="1">
    <location>
        <begin position="12"/>
        <end position="36"/>
    </location>
</feature>
<dbReference type="Proteomes" id="UP000316598">
    <property type="component" value="Unassembled WGS sequence"/>
</dbReference>
<feature type="transmembrane region" description="Helical" evidence="1">
    <location>
        <begin position="64"/>
        <end position="81"/>
    </location>
</feature>
<accession>A0A5C5WFB7</accession>
<keyword evidence="3" id="KW-1185">Reference proteome</keyword>
<keyword evidence="1" id="KW-0812">Transmembrane</keyword>
<reference evidence="2 3" key="1">
    <citation type="submission" date="2019-02" db="EMBL/GenBank/DDBJ databases">
        <title>Deep-cultivation of Planctomycetes and their phenomic and genomic characterization uncovers novel biology.</title>
        <authorList>
            <person name="Wiegand S."/>
            <person name="Jogler M."/>
            <person name="Boedeker C."/>
            <person name="Pinto D."/>
            <person name="Vollmers J."/>
            <person name="Rivas-Marin E."/>
            <person name="Kohn T."/>
            <person name="Peeters S.H."/>
            <person name="Heuer A."/>
            <person name="Rast P."/>
            <person name="Oberbeckmann S."/>
            <person name="Bunk B."/>
            <person name="Jeske O."/>
            <person name="Meyerdierks A."/>
            <person name="Storesund J.E."/>
            <person name="Kallscheuer N."/>
            <person name="Luecker S."/>
            <person name="Lage O.M."/>
            <person name="Pohl T."/>
            <person name="Merkel B.J."/>
            <person name="Hornburger P."/>
            <person name="Mueller R.-W."/>
            <person name="Bruemmer F."/>
            <person name="Labrenz M."/>
            <person name="Spormann A.M."/>
            <person name="Op Den Camp H."/>
            <person name="Overmann J."/>
            <person name="Amann R."/>
            <person name="Jetten M.S.M."/>
            <person name="Mascher T."/>
            <person name="Medema M.H."/>
            <person name="Devos D.P."/>
            <person name="Kaster A.-K."/>
            <person name="Ovreas L."/>
            <person name="Rohde M."/>
            <person name="Galperin M.Y."/>
            <person name="Jogler C."/>
        </authorList>
    </citation>
    <scope>NUCLEOTIDE SEQUENCE [LARGE SCALE GENOMIC DNA]</scope>
    <source>
        <strain evidence="2 3">Pla22</strain>
    </source>
</reference>
<evidence type="ECO:0000256" key="1">
    <source>
        <dbReference type="SAM" id="Phobius"/>
    </source>
</evidence>
<name>A0A5C5WFB7_9BACT</name>
<sequence length="138" mass="14952">MLSRWPWIPPTLALIGRLGFWLGVFLILNGSIITFVPGAECGWFVTAGLVTATGALVPKWRYRVAAIVLCALCFYWAYAGYVRGINYQEWLKSRGNVSQSVSPHNMVFTLGPSAHLGSLATALGLGTISCSSGIVRFV</sequence>
<dbReference type="EMBL" id="SJPI01000003">
    <property type="protein sequence ID" value="TWT49556.1"/>
    <property type="molecule type" value="Genomic_DNA"/>
</dbReference>
<evidence type="ECO:0000313" key="3">
    <source>
        <dbReference type="Proteomes" id="UP000316598"/>
    </source>
</evidence>
<protein>
    <submittedName>
        <fullName evidence="2">Uncharacterized protein</fullName>
    </submittedName>
</protein>